<evidence type="ECO:0000256" key="1">
    <source>
        <dbReference type="SAM" id="SignalP"/>
    </source>
</evidence>
<proteinExistence type="predicted"/>
<reference evidence="2 3" key="1">
    <citation type="submission" date="2019-03" db="EMBL/GenBank/DDBJ databases">
        <title>Genomic Encyclopedia of Archaeal and Bacterial Type Strains, Phase II (KMG-II): from individual species to whole genera.</title>
        <authorList>
            <person name="Goeker M."/>
        </authorList>
    </citation>
    <scope>NUCLEOTIDE SEQUENCE [LARGE SCALE GENOMIC DNA]</scope>
    <source>
        <strain evidence="2 3">DSM 25233</strain>
    </source>
</reference>
<keyword evidence="1" id="KW-0732">Signal</keyword>
<evidence type="ECO:0000313" key="3">
    <source>
        <dbReference type="Proteomes" id="UP000294749"/>
    </source>
</evidence>
<keyword evidence="3" id="KW-1185">Reference proteome</keyword>
<dbReference type="RefSeq" id="WP_133687760.1">
    <property type="nucleotide sequence ID" value="NZ_SOAY01000011.1"/>
</dbReference>
<feature type="signal peptide" evidence="1">
    <location>
        <begin position="1"/>
        <end position="20"/>
    </location>
</feature>
<protein>
    <recommendedName>
        <fullName evidence="4">TolB-like protein</fullName>
    </recommendedName>
</protein>
<organism evidence="2 3">
    <name type="scientific">Maribacter spongiicola</name>
    <dbReference type="NCBI Taxonomy" id="1206753"/>
    <lineage>
        <taxon>Bacteria</taxon>
        <taxon>Pseudomonadati</taxon>
        <taxon>Bacteroidota</taxon>
        <taxon>Flavobacteriia</taxon>
        <taxon>Flavobacteriales</taxon>
        <taxon>Flavobacteriaceae</taxon>
        <taxon>Maribacter</taxon>
    </lineage>
</organism>
<gene>
    <name evidence="2" type="ORF">CLV90_2517</name>
</gene>
<name>A0A4R7K3G4_9FLAO</name>
<dbReference type="Proteomes" id="UP000294749">
    <property type="component" value="Unassembled WGS sequence"/>
</dbReference>
<comment type="caution">
    <text evidence="2">The sequence shown here is derived from an EMBL/GenBank/DDBJ whole genome shotgun (WGS) entry which is preliminary data.</text>
</comment>
<evidence type="ECO:0008006" key="4">
    <source>
        <dbReference type="Google" id="ProtNLM"/>
    </source>
</evidence>
<accession>A0A4R7K3G4</accession>
<dbReference type="PROSITE" id="PS51257">
    <property type="entry name" value="PROKAR_LIPOPROTEIN"/>
    <property type="match status" value="1"/>
</dbReference>
<dbReference type="EMBL" id="SOAY01000011">
    <property type="protein sequence ID" value="TDT45430.1"/>
    <property type="molecule type" value="Genomic_DNA"/>
</dbReference>
<dbReference type="AlphaFoldDB" id="A0A4R7K3G4"/>
<evidence type="ECO:0000313" key="2">
    <source>
        <dbReference type="EMBL" id="TDT45430.1"/>
    </source>
</evidence>
<dbReference type="OrthoDB" id="1412258at2"/>
<feature type="chain" id="PRO_5020614209" description="TolB-like protein" evidence="1">
    <location>
        <begin position="21"/>
        <end position="374"/>
    </location>
</feature>
<sequence>MKIYKYVACFVLALSFFACDKSSEQVEEEIPITIDADYTVFLQRNNQLSGVVIASSDDGLVVKNTLTSFNTIPANALKYRTSTNISYYSISNCEASLQWYTAKNSISKSISLFTDIDPCSIEILAMAHTDEIVAVAYERELLGKDKEFMVRLNTLNAEVENKTEISLDKKPIAIVSSSNRLFVLTLNEYVTDEFHLSVIDLAEEAVILELDLGYNAFRLFTNNTGKIIVSYPELHTTIDPITLEKSYTTYGENTEPGFITTTDFFVDRLGRFYFQKSVPTAEVVEVPAIYDFDKNSTVVYLFENFLTETELNVKYNIAAATSIAYDEENNYVLIGYQKKGQIDKGGILRITPAPDFKLIDNIDLEGVPKTIFTK</sequence>